<proteinExistence type="predicted"/>
<dbReference type="EMBL" id="CM023481">
    <property type="protein sequence ID" value="KAH6944094.1"/>
    <property type="molecule type" value="Genomic_DNA"/>
</dbReference>
<gene>
    <name evidence="1" type="ORF">HPB50_001910</name>
</gene>
<evidence type="ECO:0000313" key="2">
    <source>
        <dbReference type="Proteomes" id="UP000821845"/>
    </source>
</evidence>
<protein>
    <submittedName>
        <fullName evidence="1">Uncharacterized protein</fullName>
    </submittedName>
</protein>
<evidence type="ECO:0000313" key="1">
    <source>
        <dbReference type="EMBL" id="KAH6944094.1"/>
    </source>
</evidence>
<reference evidence="1" key="1">
    <citation type="submission" date="2020-05" db="EMBL/GenBank/DDBJ databases">
        <title>Large-scale comparative analyses of tick genomes elucidate their genetic diversity and vector capacities.</title>
        <authorList>
            <person name="Jia N."/>
            <person name="Wang J."/>
            <person name="Shi W."/>
            <person name="Du L."/>
            <person name="Sun Y."/>
            <person name="Zhan W."/>
            <person name="Jiang J."/>
            <person name="Wang Q."/>
            <person name="Zhang B."/>
            <person name="Ji P."/>
            <person name="Sakyi L.B."/>
            <person name="Cui X."/>
            <person name="Yuan T."/>
            <person name="Jiang B."/>
            <person name="Yang W."/>
            <person name="Lam T.T.-Y."/>
            <person name="Chang Q."/>
            <person name="Ding S."/>
            <person name="Wang X."/>
            <person name="Zhu J."/>
            <person name="Ruan X."/>
            <person name="Zhao L."/>
            <person name="Wei J."/>
            <person name="Que T."/>
            <person name="Du C."/>
            <person name="Cheng J."/>
            <person name="Dai P."/>
            <person name="Han X."/>
            <person name="Huang E."/>
            <person name="Gao Y."/>
            <person name="Liu J."/>
            <person name="Shao H."/>
            <person name="Ye R."/>
            <person name="Li L."/>
            <person name="Wei W."/>
            <person name="Wang X."/>
            <person name="Wang C."/>
            <person name="Yang T."/>
            <person name="Huo Q."/>
            <person name="Li W."/>
            <person name="Guo W."/>
            <person name="Chen H."/>
            <person name="Zhou L."/>
            <person name="Ni X."/>
            <person name="Tian J."/>
            <person name="Zhou Y."/>
            <person name="Sheng Y."/>
            <person name="Liu T."/>
            <person name="Pan Y."/>
            <person name="Xia L."/>
            <person name="Li J."/>
            <person name="Zhao F."/>
            <person name="Cao W."/>
        </authorList>
    </citation>
    <scope>NUCLEOTIDE SEQUENCE</scope>
    <source>
        <strain evidence="1">Hyas-2018</strain>
    </source>
</reference>
<organism evidence="1 2">
    <name type="scientific">Hyalomma asiaticum</name>
    <name type="common">Tick</name>
    <dbReference type="NCBI Taxonomy" id="266040"/>
    <lineage>
        <taxon>Eukaryota</taxon>
        <taxon>Metazoa</taxon>
        <taxon>Ecdysozoa</taxon>
        <taxon>Arthropoda</taxon>
        <taxon>Chelicerata</taxon>
        <taxon>Arachnida</taxon>
        <taxon>Acari</taxon>
        <taxon>Parasitiformes</taxon>
        <taxon>Ixodida</taxon>
        <taxon>Ixodoidea</taxon>
        <taxon>Ixodidae</taxon>
        <taxon>Hyalomminae</taxon>
        <taxon>Hyalomma</taxon>
    </lineage>
</organism>
<keyword evidence="2" id="KW-1185">Reference proteome</keyword>
<dbReference type="Proteomes" id="UP000821845">
    <property type="component" value="Chromosome 1"/>
</dbReference>
<sequence length="94" mass="10452">MFSRGRTGSVAERAPRHAGVFTGVFRRTGHSRARRGRRSARQCAERMPARERLPAGIAGATRGHGLRPPRDEQLLITSTGRRRARKVFNLCDAS</sequence>
<comment type="caution">
    <text evidence="1">The sequence shown here is derived from an EMBL/GenBank/DDBJ whole genome shotgun (WGS) entry which is preliminary data.</text>
</comment>
<name>A0ACB7TGY1_HYAAI</name>
<accession>A0ACB7TGY1</accession>